<feature type="compositionally biased region" description="Polar residues" evidence="1">
    <location>
        <begin position="15"/>
        <end position="29"/>
    </location>
</feature>
<feature type="region of interest" description="Disordered" evidence="1">
    <location>
        <begin position="253"/>
        <end position="300"/>
    </location>
</feature>
<dbReference type="PANTHER" id="PTHR45023">
    <property type="match status" value="1"/>
</dbReference>
<dbReference type="EnsemblPlants" id="AUR62034330-RA">
    <property type="protein sequence ID" value="AUR62034330-RA:cds"/>
    <property type="gene ID" value="AUR62034330"/>
</dbReference>
<proteinExistence type="predicted"/>
<name>A0A803MS71_CHEQI</name>
<protein>
    <recommendedName>
        <fullName evidence="2">No apical meristem-associated C-terminal domain-containing protein</fullName>
    </recommendedName>
</protein>
<evidence type="ECO:0000313" key="3">
    <source>
        <dbReference type="EnsemblPlants" id="AUR62034330-RA:cds"/>
    </source>
</evidence>
<dbReference type="OMA" id="HSWKILR"/>
<feature type="domain" description="No apical meristem-associated C-terminal" evidence="2">
    <location>
        <begin position="227"/>
        <end position="351"/>
    </location>
</feature>
<feature type="region of interest" description="Disordered" evidence="1">
    <location>
        <begin position="49"/>
        <end position="68"/>
    </location>
</feature>
<reference evidence="3" key="2">
    <citation type="submission" date="2021-03" db="UniProtKB">
        <authorList>
            <consortium name="EnsemblPlants"/>
        </authorList>
    </citation>
    <scope>IDENTIFICATION</scope>
</reference>
<keyword evidence="4" id="KW-1185">Reference proteome</keyword>
<dbReference type="PANTHER" id="PTHR45023:SF4">
    <property type="entry name" value="GLYCINE-RICH PROTEIN-RELATED"/>
    <property type="match status" value="1"/>
</dbReference>
<evidence type="ECO:0000313" key="4">
    <source>
        <dbReference type="Proteomes" id="UP000596660"/>
    </source>
</evidence>
<evidence type="ECO:0000256" key="1">
    <source>
        <dbReference type="SAM" id="MobiDB-lite"/>
    </source>
</evidence>
<accession>A0A803MS71</accession>
<feature type="region of interest" description="Disordered" evidence="1">
    <location>
        <begin position="78"/>
        <end position="100"/>
    </location>
</feature>
<dbReference type="Gramene" id="AUR62034330-RA">
    <property type="protein sequence ID" value="AUR62034330-RA:cds"/>
    <property type="gene ID" value="AUR62034330"/>
</dbReference>
<dbReference type="Proteomes" id="UP000596660">
    <property type="component" value="Unplaced"/>
</dbReference>
<organism evidence="3 4">
    <name type="scientific">Chenopodium quinoa</name>
    <name type="common">Quinoa</name>
    <dbReference type="NCBI Taxonomy" id="63459"/>
    <lineage>
        <taxon>Eukaryota</taxon>
        <taxon>Viridiplantae</taxon>
        <taxon>Streptophyta</taxon>
        <taxon>Embryophyta</taxon>
        <taxon>Tracheophyta</taxon>
        <taxon>Spermatophyta</taxon>
        <taxon>Magnoliopsida</taxon>
        <taxon>eudicotyledons</taxon>
        <taxon>Gunneridae</taxon>
        <taxon>Pentapetalae</taxon>
        <taxon>Caryophyllales</taxon>
        <taxon>Chenopodiaceae</taxon>
        <taxon>Chenopodioideae</taxon>
        <taxon>Atripliceae</taxon>
        <taxon>Chenopodium</taxon>
    </lineage>
</organism>
<dbReference type="AlphaFoldDB" id="A0A803MS71"/>
<feature type="compositionally biased region" description="Polar residues" evidence="1">
    <location>
        <begin position="49"/>
        <end position="66"/>
    </location>
</feature>
<reference evidence="3" key="1">
    <citation type="journal article" date="2017" name="Nature">
        <title>The genome of Chenopodium quinoa.</title>
        <authorList>
            <person name="Jarvis D.E."/>
            <person name="Ho Y.S."/>
            <person name="Lightfoot D.J."/>
            <person name="Schmoeckel S.M."/>
            <person name="Li B."/>
            <person name="Borm T.J.A."/>
            <person name="Ohyanagi H."/>
            <person name="Mineta K."/>
            <person name="Michell C.T."/>
            <person name="Saber N."/>
            <person name="Kharbatia N.M."/>
            <person name="Rupper R.R."/>
            <person name="Sharp A.R."/>
            <person name="Dally N."/>
            <person name="Boughton B.A."/>
            <person name="Woo Y.H."/>
            <person name="Gao G."/>
            <person name="Schijlen E.G.W.M."/>
            <person name="Guo X."/>
            <person name="Momin A.A."/>
            <person name="Negrao S."/>
            <person name="Al-Babili S."/>
            <person name="Gehring C."/>
            <person name="Roessner U."/>
            <person name="Jung C."/>
            <person name="Murphy K."/>
            <person name="Arold S.T."/>
            <person name="Gojobori T."/>
            <person name="van der Linden C.G."/>
            <person name="van Loo E.N."/>
            <person name="Jellen E.N."/>
            <person name="Maughan P.J."/>
            <person name="Tester M."/>
        </authorList>
    </citation>
    <scope>NUCLEOTIDE SEQUENCE [LARGE SCALE GENOMIC DNA]</scope>
    <source>
        <strain evidence="3">cv. PI 614886</strain>
    </source>
</reference>
<dbReference type="Pfam" id="PF14303">
    <property type="entry name" value="NAM-associated"/>
    <property type="match status" value="1"/>
</dbReference>
<sequence>MDDTDNPFSKHFGLGNSSNSGNFTSENSYPQTHYHPGYYYPNTTMPNLQDNMSSYHPQPPFSSESNVVHDATRRECVGASNMHQETSLKRSQMESNTPQSDNIQEEVNAQATSKSTDKLSWTQYMDEDLCNSWIDFTTDSIKGTHQSKANYWKNLVEYYNEWRREGPPITIEQATNHWYKMSPEVSKFNGCYIQIKSGHPSGNDDEQIISNALKLFTSKSENKKFFFTYLHSWKILRNAPKWKDYVSTQSSSTKRTKISIPKDNSTSSSNPNTSEIDNVEMGDKRPMGQKAAKASARNSKVKGKTSLLDEKWGNYQEIQSKRLSLCEEHIRQQDFVILCKDTSNMDEKARKNHDQVCEMIKAKYGMS</sequence>
<dbReference type="InterPro" id="IPR029466">
    <property type="entry name" value="NAM-associated_C"/>
</dbReference>
<evidence type="ECO:0000259" key="2">
    <source>
        <dbReference type="Pfam" id="PF14303"/>
    </source>
</evidence>
<feature type="compositionally biased region" description="Low complexity" evidence="1">
    <location>
        <begin position="264"/>
        <end position="274"/>
    </location>
</feature>
<feature type="region of interest" description="Disordered" evidence="1">
    <location>
        <begin position="1"/>
        <end position="29"/>
    </location>
</feature>